<keyword evidence="3" id="KW-1185">Reference proteome</keyword>
<accession>A0ABC8RN37</accession>
<evidence type="ECO:0000256" key="1">
    <source>
        <dbReference type="SAM" id="Phobius"/>
    </source>
</evidence>
<keyword evidence="1" id="KW-0812">Transmembrane</keyword>
<proteinExistence type="predicted"/>
<sequence length="101" mass="11362">MDCLVNLPNDANLLRRCGIINNFLGDDVAVCTMLNKLGIGGVIVSDNFCYAQLFNNVNEHCRKRYNRWMANLRHKYFNSPWALISFGAAVALLLLTAVQTI</sequence>
<name>A0ABC8RN37_9AQUA</name>
<dbReference type="EMBL" id="CAUOFW020001508">
    <property type="protein sequence ID" value="CAK9145847.1"/>
    <property type="molecule type" value="Genomic_DNA"/>
</dbReference>
<keyword evidence="1" id="KW-1133">Transmembrane helix</keyword>
<keyword evidence="1" id="KW-0472">Membrane</keyword>
<dbReference type="PANTHER" id="PTHR31170">
    <property type="entry name" value="BNAC04G53230D PROTEIN"/>
    <property type="match status" value="1"/>
</dbReference>
<feature type="transmembrane region" description="Helical" evidence="1">
    <location>
        <begin position="76"/>
        <end position="98"/>
    </location>
</feature>
<dbReference type="Pfam" id="PF03140">
    <property type="entry name" value="DUF247"/>
    <property type="match status" value="1"/>
</dbReference>
<dbReference type="AlphaFoldDB" id="A0ABC8RN37"/>
<dbReference type="InterPro" id="IPR004158">
    <property type="entry name" value="DUF247_pln"/>
</dbReference>
<dbReference type="PANTHER" id="PTHR31170:SF17">
    <property type="match status" value="1"/>
</dbReference>
<dbReference type="Proteomes" id="UP001642360">
    <property type="component" value="Unassembled WGS sequence"/>
</dbReference>
<feature type="non-terminal residue" evidence="2">
    <location>
        <position position="101"/>
    </location>
</feature>
<comment type="caution">
    <text evidence="2">The sequence shown here is derived from an EMBL/GenBank/DDBJ whole genome shotgun (WGS) entry which is preliminary data.</text>
</comment>
<evidence type="ECO:0000313" key="2">
    <source>
        <dbReference type="EMBL" id="CAK9145847.1"/>
    </source>
</evidence>
<reference evidence="2 3" key="1">
    <citation type="submission" date="2024-02" db="EMBL/GenBank/DDBJ databases">
        <authorList>
            <person name="Vignale AGUSTIN F."/>
            <person name="Sosa J E."/>
            <person name="Modenutti C."/>
        </authorList>
    </citation>
    <scope>NUCLEOTIDE SEQUENCE [LARGE SCALE GENOMIC DNA]</scope>
</reference>
<organism evidence="2 3">
    <name type="scientific">Ilex paraguariensis</name>
    <name type="common">yerba mate</name>
    <dbReference type="NCBI Taxonomy" id="185542"/>
    <lineage>
        <taxon>Eukaryota</taxon>
        <taxon>Viridiplantae</taxon>
        <taxon>Streptophyta</taxon>
        <taxon>Embryophyta</taxon>
        <taxon>Tracheophyta</taxon>
        <taxon>Spermatophyta</taxon>
        <taxon>Magnoliopsida</taxon>
        <taxon>eudicotyledons</taxon>
        <taxon>Gunneridae</taxon>
        <taxon>Pentapetalae</taxon>
        <taxon>asterids</taxon>
        <taxon>campanulids</taxon>
        <taxon>Aquifoliales</taxon>
        <taxon>Aquifoliaceae</taxon>
        <taxon>Ilex</taxon>
    </lineage>
</organism>
<gene>
    <name evidence="2" type="ORF">ILEXP_LOCUS13664</name>
</gene>
<protein>
    <submittedName>
        <fullName evidence="2">Uncharacterized protein</fullName>
    </submittedName>
</protein>
<evidence type="ECO:0000313" key="3">
    <source>
        <dbReference type="Proteomes" id="UP001642360"/>
    </source>
</evidence>